<reference evidence="6 7" key="1">
    <citation type="submission" date="2020-08" db="EMBL/GenBank/DDBJ databases">
        <title>Genomic Encyclopedia of Type Strains, Phase IV (KMG-IV): sequencing the most valuable type-strain genomes for metagenomic binning, comparative biology and taxonomic classification.</title>
        <authorList>
            <person name="Goeker M."/>
        </authorList>
    </citation>
    <scope>NUCLEOTIDE SEQUENCE [LARGE SCALE GENOMIC DNA]</scope>
    <source>
        <strain evidence="6 7">DSM 107085</strain>
    </source>
</reference>
<dbReference type="Pfam" id="PF00127">
    <property type="entry name" value="Copper-bind"/>
    <property type="match status" value="1"/>
</dbReference>
<feature type="region of interest" description="Disordered" evidence="3">
    <location>
        <begin position="24"/>
        <end position="68"/>
    </location>
</feature>
<evidence type="ECO:0000256" key="3">
    <source>
        <dbReference type="SAM" id="MobiDB-lite"/>
    </source>
</evidence>
<dbReference type="GO" id="GO:0009055">
    <property type="term" value="F:electron transfer activity"/>
    <property type="evidence" value="ECO:0007669"/>
    <property type="project" value="InterPro"/>
</dbReference>
<dbReference type="Proteomes" id="UP000560000">
    <property type="component" value="Unassembled WGS sequence"/>
</dbReference>
<feature type="region of interest" description="Disordered" evidence="3">
    <location>
        <begin position="104"/>
        <end position="143"/>
    </location>
</feature>
<dbReference type="EMBL" id="JACHET010000001">
    <property type="protein sequence ID" value="MBB6182994.1"/>
    <property type="molecule type" value="Genomic_DNA"/>
</dbReference>
<keyword evidence="4" id="KW-0732">Signal</keyword>
<gene>
    <name evidence="6" type="ORF">HNQ86_000339</name>
</gene>
<feature type="signal peptide" evidence="4">
    <location>
        <begin position="1"/>
        <end position="24"/>
    </location>
</feature>
<keyword evidence="1" id="KW-0479">Metal-binding</keyword>
<evidence type="ECO:0000313" key="6">
    <source>
        <dbReference type="EMBL" id="MBB6182994.1"/>
    </source>
</evidence>
<dbReference type="InterPro" id="IPR008972">
    <property type="entry name" value="Cupredoxin"/>
</dbReference>
<proteinExistence type="predicted"/>
<feature type="compositionally biased region" description="Polar residues" evidence="3">
    <location>
        <begin position="132"/>
        <end position="143"/>
    </location>
</feature>
<feature type="domain" description="Blue (type 1) copper" evidence="5">
    <location>
        <begin position="197"/>
        <end position="269"/>
    </location>
</feature>
<dbReference type="SUPFAM" id="SSF49503">
    <property type="entry name" value="Cupredoxins"/>
    <property type="match status" value="1"/>
</dbReference>
<sequence>MFNRNTSILCALVMLAGCATTPPAPTPTPTPAQPSATTPTAAAPPTAQAAAPTAPSAPDAMTTRTPPQATVNHHAEAAPAMHTPAVTPDVASANRTARTIHANAAPMHAPQTARESAATQPKRVAPARPAATEQTTTAKKSVAQDSHALNGTLQLKAAGGQHVSAADFANTVVYFVPSTGDARPRPGTYTVYTHNRDFDPAWLAIPEGSTVTFTNLDQVTHNVFSVTPGAGFDLGYQSAGQSDPHRFDQPGMVLISCHVHRYMKGGVLVVPSRYVTTVSANGHFRLRHLPHVSGTLYFWNPRSQAATQQIALPFSAVRQQLVIDQPSVKTQIDVGGGS</sequence>
<evidence type="ECO:0000256" key="2">
    <source>
        <dbReference type="ARBA" id="ARBA00023008"/>
    </source>
</evidence>
<dbReference type="InterPro" id="IPR000923">
    <property type="entry name" value="BlueCu_1"/>
</dbReference>
<dbReference type="OrthoDB" id="9772097at2"/>
<dbReference type="PROSITE" id="PS51257">
    <property type="entry name" value="PROKAR_LIPOPROTEIN"/>
    <property type="match status" value="1"/>
</dbReference>
<evidence type="ECO:0000256" key="1">
    <source>
        <dbReference type="ARBA" id="ARBA00022723"/>
    </source>
</evidence>
<dbReference type="InterPro" id="IPR052721">
    <property type="entry name" value="ET_Amicyanin"/>
</dbReference>
<evidence type="ECO:0000256" key="4">
    <source>
        <dbReference type="SAM" id="SignalP"/>
    </source>
</evidence>
<name>A0A841KLZ0_9GAMM</name>
<dbReference type="PANTHER" id="PTHR36507">
    <property type="entry name" value="BLL1555 PROTEIN"/>
    <property type="match status" value="1"/>
</dbReference>
<feature type="compositionally biased region" description="Low complexity" evidence="3">
    <location>
        <begin position="33"/>
        <end position="58"/>
    </location>
</feature>
<dbReference type="GO" id="GO:0005507">
    <property type="term" value="F:copper ion binding"/>
    <property type="evidence" value="ECO:0007669"/>
    <property type="project" value="InterPro"/>
</dbReference>
<dbReference type="AlphaFoldDB" id="A0A841KLZ0"/>
<organism evidence="6 7">
    <name type="scientific">Oleiagrimonas soli</name>
    <dbReference type="NCBI Taxonomy" id="1543381"/>
    <lineage>
        <taxon>Bacteria</taxon>
        <taxon>Pseudomonadati</taxon>
        <taxon>Pseudomonadota</taxon>
        <taxon>Gammaproteobacteria</taxon>
        <taxon>Lysobacterales</taxon>
        <taxon>Rhodanobacteraceae</taxon>
        <taxon>Oleiagrimonas</taxon>
    </lineage>
</organism>
<dbReference type="PANTHER" id="PTHR36507:SF1">
    <property type="entry name" value="BLL1555 PROTEIN"/>
    <property type="match status" value="1"/>
</dbReference>
<dbReference type="RefSeq" id="WP_161782341.1">
    <property type="nucleotide sequence ID" value="NZ_JACHET010000001.1"/>
</dbReference>
<accession>A0A841KLZ0</accession>
<comment type="caution">
    <text evidence="6">The sequence shown here is derived from an EMBL/GenBank/DDBJ whole genome shotgun (WGS) entry which is preliminary data.</text>
</comment>
<keyword evidence="2" id="KW-0186">Copper</keyword>
<dbReference type="Gene3D" id="2.60.40.420">
    <property type="entry name" value="Cupredoxins - blue copper proteins"/>
    <property type="match status" value="1"/>
</dbReference>
<evidence type="ECO:0000259" key="5">
    <source>
        <dbReference type="Pfam" id="PF00127"/>
    </source>
</evidence>
<protein>
    <submittedName>
        <fullName evidence="6">Plastocyanin</fullName>
    </submittedName>
</protein>
<evidence type="ECO:0000313" key="7">
    <source>
        <dbReference type="Proteomes" id="UP000560000"/>
    </source>
</evidence>
<feature type="chain" id="PRO_5032872908" evidence="4">
    <location>
        <begin position="25"/>
        <end position="338"/>
    </location>
</feature>